<evidence type="ECO:0000256" key="4">
    <source>
        <dbReference type="ARBA" id="ARBA00035281"/>
    </source>
</evidence>
<proteinExistence type="inferred from homology"/>
<dbReference type="GO" id="GO:0015934">
    <property type="term" value="C:large ribosomal subunit"/>
    <property type="evidence" value="ECO:0007669"/>
    <property type="project" value="InterPro"/>
</dbReference>
<evidence type="ECO:0000313" key="7">
    <source>
        <dbReference type="EMBL" id="ORY48314.1"/>
    </source>
</evidence>
<reference evidence="7 8" key="1">
    <citation type="submission" date="2016-07" db="EMBL/GenBank/DDBJ databases">
        <title>Pervasive Adenine N6-methylation of Active Genes in Fungi.</title>
        <authorList>
            <consortium name="DOE Joint Genome Institute"/>
            <person name="Mondo S.J."/>
            <person name="Dannebaum R.O."/>
            <person name="Kuo R.C."/>
            <person name="Labutti K."/>
            <person name="Haridas S."/>
            <person name="Kuo A."/>
            <person name="Salamov A."/>
            <person name="Ahrendt S.R."/>
            <person name="Lipzen A."/>
            <person name="Sullivan W."/>
            <person name="Andreopoulos W.B."/>
            <person name="Clum A."/>
            <person name="Lindquist E."/>
            <person name="Daum C."/>
            <person name="Ramamoorthy G.K."/>
            <person name="Gryganskyi A."/>
            <person name="Culley D."/>
            <person name="Magnuson J.K."/>
            <person name="James T.Y."/>
            <person name="O'Malley M.A."/>
            <person name="Stajich J.E."/>
            <person name="Spatafora J.W."/>
            <person name="Visel A."/>
            <person name="Grigoriev I.V."/>
        </authorList>
    </citation>
    <scope>NUCLEOTIDE SEQUENCE [LARGE SCALE GENOMIC DNA]</scope>
    <source>
        <strain evidence="7 8">JEL800</strain>
    </source>
</reference>
<gene>
    <name evidence="7" type="ORF">BCR33DRAFT_677812</name>
</gene>
<keyword evidence="3" id="KW-0687">Ribonucleoprotein</keyword>
<dbReference type="OrthoDB" id="509901at2759"/>
<comment type="caution">
    <text evidence="7">The sequence shown here is derived from an EMBL/GenBank/DDBJ whole genome shotgun (WGS) entry which is preliminary data.</text>
</comment>
<dbReference type="AlphaFoldDB" id="A0A1Y2CNB7"/>
<feature type="region of interest" description="Disordered" evidence="5">
    <location>
        <begin position="48"/>
        <end position="71"/>
    </location>
</feature>
<name>A0A1Y2CNB7_9FUNG</name>
<feature type="domain" description="Large ribosomal subunit protein uL30-like ferredoxin-like fold" evidence="6">
    <location>
        <begin position="127"/>
        <end position="177"/>
    </location>
</feature>
<feature type="region of interest" description="Disordered" evidence="5">
    <location>
        <begin position="13"/>
        <end position="34"/>
    </location>
</feature>
<accession>A0A1Y2CNB7</accession>
<dbReference type="Pfam" id="PF00327">
    <property type="entry name" value="Ribosomal_L30"/>
    <property type="match status" value="1"/>
</dbReference>
<dbReference type="Gene3D" id="3.30.1390.20">
    <property type="entry name" value="Ribosomal protein L30, ferredoxin-like fold domain"/>
    <property type="match status" value="1"/>
</dbReference>
<dbReference type="STRING" id="329046.A0A1Y2CNB7"/>
<sequence length="212" mass="23192">MLRRTLPSLYPRYPRFSTPTIVPHSAPTTENLSKASALKEAKAPLPLPLSQQQKQKQKQSTHTQKHSKVTHSLASTQAAVPLPTTFAHPSLTPASFKALFTLSPTGKPAVEATPLPPAESKYPFRFYQITLRRGLYGIEKDVKKCVDALGLHGRHQVVWRAVNPHNAGLILKVRELVTVELVNEVPDVSRRPRAVKGYTKVGTALAGASLSA</sequence>
<dbReference type="InterPro" id="IPR016082">
    <property type="entry name" value="Ribosomal_uL30_ferredoxin-like"/>
</dbReference>
<dbReference type="EMBL" id="MCGO01000012">
    <property type="protein sequence ID" value="ORY48314.1"/>
    <property type="molecule type" value="Genomic_DNA"/>
</dbReference>
<evidence type="ECO:0000256" key="3">
    <source>
        <dbReference type="ARBA" id="ARBA00023274"/>
    </source>
</evidence>
<evidence type="ECO:0000259" key="6">
    <source>
        <dbReference type="Pfam" id="PF00327"/>
    </source>
</evidence>
<dbReference type="GO" id="GO:0006412">
    <property type="term" value="P:translation"/>
    <property type="evidence" value="ECO:0007669"/>
    <property type="project" value="InterPro"/>
</dbReference>
<protein>
    <recommendedName>
        <fullName evidence="4">Large ribosomal subunit protein uL30m</fullName>
    </recommendedName>
</protein>
<dbReference type="InterPro" id="IPR005996">
    <property type="entry name" value="Ribosomal_uL30_bac-type"/>
</dbReference>
<keyword evidence="8" id="KW-1185">Reference proteome</keyword>
<dbReference type="InterPro" id="IPR036919">
    <property type="entry name" value="Ribo_uL30_ferredoxin-like_sf"/>
</dbReference>
<dbReference type="Proteomes" id="UP000193642">
    <property type="component" value="Unassembled WGS sequence"/>
</dbReference>
<feature type="compositionally biased region" description="Basic residues" evidence="5">
    <location>
        <begin position="55"/>
        <end position="69"/>
    </location>
</feature>
<evidence type="ECO:0000256" key="1">
    <source>
        <dbReference type="ARBA" id="ARBA00007594"/>
    </source>
</evidence>
<comment type="similarity">
    <text evidence="1">Belongs to the universal ribosomal protein uL30 family.</text>
</comment>
<evidence type="ECO:0000256" key="5">
    <source>
        <dbReference type="SAM" id="MobiDB-lite"/>
    </source>
</evidence>
<evidence type="ECO:0000256" key="2">
    <source>
        <dbReference type="ARBA" id="ARBA00022980"/>
    </source>
</evidence>
<evidence type="ECO:0000313" key="8">
    <source>
        <dbReference type="Proteomes" id="UP000193642"/>
    </source>
</evidence>
<dbReference type="SUPFAM" id="SSF55129">
    <property type="entry name" value="Ribosomal protein L30p/L7e"/>
    <property type="match status" value="1"/>
</dbReference>
<keyword evidence="2" id="KW-0689">Ribosomal protein</keyword>
<dbReference type="CDD" id="cd01658">
    <property type="entry name" value="Ribosomal_L30"/>
    <property type="match status" value="1"/>
</dbReference>
<dbReference type="GO" id="GO:0003735">
    <property type="term" value="F:structural constituent of ribosome"/>
    <property type="evidence" value="ECO:0007669"/>
    <property type="project" value="InterPro"/>
</dbReference>
<organism evidence="7 8">
    <name type="scientific">Rhizoclosmatium globosum</name>
    <dbReference type="NCBI Taxonomy" id="329046"/>
    <lineage>
        <taxon>Eukaryota</taxon>
        <taxon>Fungi</taxon>
        <taxon>Fungi incertae sedis</taxon>
        <taxon>Chytridiomycota</taxon>
        <taxon>Chytridiomycota incertae sedis</taxon>
        <taxon>Chytridiomycetes</taxon>
        <taxon>Chytridiales</taxon>
        <taxon>Chytriomycetaceae</taxon>
        <taxon>Rhizoclosmatium</taxon>
    </lineage>
</organism>